<dbReference type="EMBL" id="LR796582">
    <property type="protein sequence ID" value="CAB4153090.1"/>
    <property type="molecule type" value="Genomic_DNA"/>
</dbReference>
<proteinExistence type="predicted"/>
<protein>
    <submittedName>
        <fullName evidence="1">Uncharacterized protein</fullName>
    </submittedName>
</protein>
<evidence type="ECO:0000313" key="1">
    <source>
        <dbReference type="EMBL" id="CAB4153090.1"/>
    </source>
</evidence>
<accession>A0A6J5N7K7</accession>
<name>A0A6J5N7K7_9CAUD</name>
<gene>
    <name evidence="1" type="ORF">UFOVP610_44</name>
</gene>
<reference evidence="1" key="1">
    <citation type="submission" date="2020-04" db="EMBL/GenBank/DDBJ databases">
        <authorList>
            <person name="Chiriac C."/>
            <person name="Salcher M."/>
            <person name="Ghai R."/>
            <person name="Kavagutti S V."/>
        </authorList>
    </citation>
    <scope>NUCLEOTIDE SEQUENCE</scope>
</reference>
<organism evidence="1">
    <name type="scientific">uncultured Caudovirales phage</name>
    <dbReference type="NCBI Taxonomy" id="2100421"/>
    <lineage>
        <taxon>Viruses</taxon>
        <taxon>Duplodnaviria</taxon>
        <taxon>Heunggongvirae</taxon>
        <taxon>Uroviricota</taxon>
        <taxon>Caudoviricetes</taxon>
        <taxon>Peduoviridae</taxon>
        <taxon>Maltschvirus</taxon>
        <taxon>Maltschvirus maltsch</taxon>
    </lineage>
</organism>
<sequence>MIPQLKAKLEEFPSSHRSHYCHESFNQAVSILMPVIEFLLNERIKRYGANADIESSDQEILKLLEGGE</sequence>